<dbReference type="PROSITE" id="PS50159">
    <property type="entry name" value="RIBOSOMAL_S13_2"/>
    <property type="match status" value="1"/>
</dbReference>
<dbReference type="GO" id="GO:0003735">
    <property type="term" value="F:structural constituent of ribosome"/>
    <property type="evidence" value="ECO:0007669"/>
    <property type="project" value="InterPro"/>
</dbReference>
<dbReference type="PROSITE" id="PS00646">
    <property type="entry name" value="RIBOSOMAL_S13_1"/>
    <property type="match status" value="1"/>
</dbReference>
<accession>A0A3M0YXH1</accession>
<dbReference type="InterPro" id="IPR010979">
    <property type="entry name" value="Ribosomal_uS13-like_H2TH"/>
</dbReference>
<dbReference type="GO" id="GO:0005829">
    <property type="term" value="C:cytosol"/>
    <property type="evidence" value="ECO:0007669"/>
    <property type="project" value="TreeGrafter"/>
</dbReference>
<keyword evidence="3 7" id="KW-0694">RNA-binding</keyword>
<reference evidence="10 11" key="1">
    <citation type="submission" date="2018-10" db="EMBL/GenBank/DDBJ databases">
        <title>Thermophilic Lithotrophy and Phototrophy in an Intertidal, Iron-rich, Geothermal Spring.</title>
        <authorList>
            <person name="Ward L.M."/>
            <person name="Idei A."/>
            <person name="Nakagawa M."/>
            <person name="Ueno Y."/>
            <person name="Fischer W."/>
            <person name="Mcglynn S.E."/>
        </authorList>
    </citation>
    <scope>NUCLEOTIDE SEQUENCE [LARGE SCALE GENOMIC DNA]</scope>
    <source>
        <strain evidence="10">J137</strain>
    </source>
</reference>
<dbReference type="PANTHER" id="PTHR10871">
    <property type="entry name" value="30S RIBOSOMAL PROTEIN S13/40S RIBOSOMAL PROTEIN S18"/>
    <property type="match status" value="1"/>
</dbReference>
<dbReference type="InterPro" id="IPR019980">
    <property type="entry name" value="Ribosomal_uS13_bac-type"/>
</dbReference>
<evidence type="ECO:0000256" key="7">
    <source>
        <dbReference type="HAMAP-Rule" id="MF_01315"/>
    </source>
</evidence>
<dbReference type="NCBIfam" id="TIGR03631">
    <property type="entry name" value="uS13_bact"/>
    <property type="match status" value="1"/>
</dbReference>
<dbReference type="Pfam" id="PF00416">
    <property type="entry name" value="Ribosomal_S13"/>
    <property type="match status" value="1"/>
</dbReference>
<protein>
    <recommendedName>
        <fullName evidence="6 7">Small ribosomal subunit protein uS13</fullName>
    </recommendedName>
</protein>
<organism evidence="10 11">
    <name type="scientific">Candidatus Dojkabacteria bacterium</name>
    <dbReference type="NCBI Taxonomy" id="2099670"/>
    <lineage>
        <taxon>Bacteria</taxon>
        <taxon>Candidatus Dojkabacteria</taxon>
    </lineage>
</organism>
<dbReference type="GO" id="GO:0019843">
    <property type="term" value="F:rRNA binding"/>
    <property type="evidence" value="ECO:0007669"/>
    <property type="project" value="UniProtKB-UniRule"/>
</dbReference>
<dbReference type="GO" id="GO:0006412">
    <property type="term" value="P:translation"/>
    <property type="evidence" value="ECO:0007669"/>
    <property type="project" value="UniProtKB-UniRule"/>
</dbReference>
<dbReference type="PIRSF" id="PIRSF002134">
    <property type="entry name" value="Ribosomal_S13"/>
    <property type="match status" value="1"/>
</dbReference>
<comment type="subunit">
    <text evidence="7">Part of the 30S ribosomal subunit. Forms a loose heterodimer with protein S19. Forms two bridges to the 50S subunit in the 70S ribosome.</text>
</comment>
<evidence type="ECO:0000256" key="5">
    <source>
        <dbReference type="ARBA" id="ARBA00023274"/>
    </source>
</evidence>
<sequence>MARIAGVDVPNTKKLFVGLRYIYGIGPTLSEKIIMSTGLDREKRVRDLTQEEVTKLNEYIDANIPVEGQVRQLEFKSIKRLKDIKCYRGLRHKAGLPVRGQNTRSNARTRKGKSKPVGGLIPKLSKK</sequence>
<keyword evidence="7" id="KW-0820">tRNA-binding</keyword>
<comment type="caution">
    <text evidence="10">The sequence shown here is derived from an EMBL/GenBank/DDBJ whole genome shotgun (WGS) entry which is preliminary data.</text>
</comment>
<dbReference type="AlphaFoldDB" id="A0A3M0YXH1"/>
<comment type="function">
    <text evidence="7">Located at the top of the head of the 30S subunit, it contacts several helices of the 16S rRNA. In the 70S ribosome it contacts the 23S rRNA (bridge B1a) and protein L5 of the 50S subunit (bridge B1b), connecting the 2 subunits; these bridges are implicated in subunit movement. Contacts the tRNAs in the A and P-sites.</text>
</comment>
<evidence type="ECO:0000256" key="1">
    <source>
        <dbReference type="ARBA" id="ARBA00008080"/>
    </source>
</evidence>
<keyword evidence="2 7" id="KW-0699">rRNA-binding</keyword>
<dbReference type="InterPro" id="IPR001892">
    <property type="entry name" value="Ribosomal_uS13"/>
</dbReference>
<dbReference type="InterPro" id="IPR027437">
    <property type="entry name" value="Rbsml_uS13_C"/>
</dbReference>
<dbReference type="GO" id="GO:0015935">
    <property type="term" value="C:small ribosomal subunit"/>
    <property type="evidence" value="ECO:0007669"/>
    <property type="project" value="TreeGrafter"/>
</dbReference>
<gene>
    <name evidence="7" type="primary">rpsM</name>
    <name evidence="10" type="ORF">D6810_03130</name>
</gene>
<evidence type="ECO:0000256" key="9">
    <source>
        <dbReference type="SAM" id="MobiDB-lite"/>
    </source>
</evidence>
<evidence type="ECO:0000256" key="2">
    <source>
        <dbReference type="ARBA" id="ARBA00022730"/>
    </source>
</evidence>
<name>A0A3M0YXH1_9BACT</name>
<evidence type="ECO:0000313" key="10">
    <source>
        <dbReference type="EMBL" id="RMD76732.1"/>
    </source>
</evidence>
<keyword evidence="5 7" id="KW-0687">Ribonucleoprotein</keyword>
<dbReference type="FunFam" id="1.10.8.50:FF:000001">
    <property type="entry name" value="30S ribosomal protein S13"/>
    <property type="match status" value="1"/>
</dbReference>
<evidence type="ECO:0000256" key="6">
    <source>
        <dbReference type="ARBA" id="ARBA00035166"/>
    </source>
</evidence>
<dbReference type="HAMAP" id="MF_01315">
    <property type="entry name" value="Ribosomal_uS13"/>
    <property type="match status" value="1"/>
</dbReference>
<evidence type="ECO:0000256" key="3">
    <source>
        <dbReference type="ARBA" id="ARBA00022884"/>
    </source>
</evidence>
<dbReference type="Gene3D" id="1.10.8.50">
    <property type="match status" value="1"/>
</dbReference>
<feature type="region of interest" description="Disordered" evidence="9">
    <location>
        <begin position="95"/>
        <end position="127"/>
    </location>
</feature>
<dbReference type="PANTHER" id="PTHR10871:SF1">
    <property type="entry name" value="SMALL RIBOSOMAL SUBUNIT PROTEIN US13M"/>
    <property type="match status" value="1"/>
</dbReference>
<proteinExistence type="inferred from homology"/>
<dbReference type="EMBL" id="RFKV01000104">
    <property type="protein sequence ID" value="RMD76732.1"/>
    <property type="molecule type" value="Genomic_DNA"/>
</dbReference>
<evidence type="ECO:0000256" key="4">
    <source>
        <dbReference type="ARBA" id="ARBA00022980"/>
    </source>
</evidence>
<dbReference type="SUPFAM" id="SSF46946">
    <property type="entry name" value="S13-like H2TH domain"/>
    <property type="match status" value="1"/>
</dbReference>
<evidence type="ECO:0000313" key="11">
    <source>
        <dbReference type="Proteomes" id="UP000269410"/>
    </source>
</evidence>
<dbReference type="GO" id="GO:0000049">
    <property type="term" value="F:tRNA binding"/>
    <property type="evidence" value="ECO:0007669"/>
    <property type="project" value="UniProtKB-UniRule"/>
</dbReference>
<comment type="similarity">
    <text evidence="1 7 8">Belongs to the universal ribosomal protein uS13 family.</text>
</comment>
<dbReference type="InterPro" id="IPR018269">
    <property type="entry name" value="Ribosomal_uS13_CS"/>
</dbReference>
<evidence type="ECO:0000256" key="8">
    <source>
        <dbReference type="RuleBase" id="RU003830"/>
    </source>
</evidence>
<dbReference type="Gene3D" id="4.10.910.10">
    <property type="entry name" value="30s ribosomal protein s13, domain 2"/>
    <property type="match status" value="1"/>
</dbReference>
<dbReference type="Proteomes" id="UP000269410">
    <property type="component" value="Unassembled WGS sequence"/>
</dbReference>
<keyword evidence="4 7" id="KW-0689">Ribosomal protein</keyword>